<name>A0A8J6XHR0_9CYAN</name>
<reference evidence="1" key="1">
    <citation type="submission" date="2020-09" db="EMBL/GenBank/DDBJ databases">
        <title>Iningainema tapete sp. nov. (Scytonemataceae, Cyanobacteria) from greenhouses in central Florida (USA) produces two types of nodularin with biosynthetic potential for microcystin-LR and anabaenopeptins.</title>
        <authorList>
            <person name="Berthold D.E."/>
            <person name="Lefler F.W."/>
            <person name="Huang I.-S."/>
            <person name="Abdulla H."/>
            <person name="Zimba P.V."/>
            <person name="Laughinghouse H.D. IV."/>
        </authorList>
    </citation>
    <scope>NUCLEOTIDE SEQUENCE</scope>
    <source>
        <strain evidence="1">BLCCT55</strain>
    </source>
</reference>
<keyword evidence="2" id="KW-1185">Reference proteome</keyword>
<proteinExistence type="predicted"/>
<evidence type="ECO:0000313" key="1">
    <source>
        <dbReference type="EMBL" id="MBD2776154.1"/>
    </source>
</evidence>
<gene>
    <name evidence="1" type="ORF">ICL16_29875</name>
</gene>
<dbReference type="RefSeq" id="WP_190835229.1">
    <property type="nucleotide sequence ID" value="NZ_CAWPPI010000088.1"/>
</dbReference>
<dbReference type="EMBL" id="JACXAE010000088">
    <property type="protein sequence ID" value="MBD2776154.1"/>
    <property type="molecule type" value="Genomic_DNA"/>
</dbReference>
<sequence length="61" mass="6757">MFLPYLVPMLSMGMHSLEALPSPPEQVAEPLNRHSQVEPGNEMPNFSTIRGSIFLSKLTST</sequence>
<dbReference type="AlphaFoldDB" id="A0A8J6XHR0"/>
<organism evidence="1 2">
    <name type="scientific">Iningainema tapete BLCC-T55</name>
    <dbReference type="NCBI Taxonomy" id="2748662"/>
    <lineage>
        <taxon>Bacteria</taxon>
        <taxon>Bacillati</taxon>
        <taxon>Cyanobacteriota</taxon>
        <taxon>Cyanophyceae</taxon>
        <taxon>Nostocales</taxon>
        <taxon>Scytonemataceae</taxon>
        <taxon>Iningainema tapete</taxon>
    </lineage>
</organism>
<comment type="caution">
    <text evidence="1">The sequence shown here is derived from an EMBL/GenBank/DDBJ whole genome shotgun (WGS) entry which is preliminary data.</text>
</comment>
<protein>
    <submittedName>
        <fullName evidence="1">Uncharacterized protein</fullName>
    </submittedName>
</protein>
<accession>A0A8J6XHR0</accession>
<evidence type="ECO:0000313" key="2">
    <source>
        <dbReference type="Proteomes" id="UP000629098"/>
    </source>
</evidence>
<dbReference type="Proteomes" id="UP000629098">
    <property type="component" value="Unassembled WGS sequence"/>
</dbReference>